<evidence type="ECO:0000313" key="2">
    <source>
        <dbReference type="EMBL" id="GGG53493.1"/>
    </source>
</evidence>
<keyword evidence="3" id="KW-1185">Reference proteome</keyword>
<proteinExistence type="predicted"/>
<organism evidence="2 3">
    <name type="scientific">Hymenobacter glacieicola</name>
    <dbReference type="NCBI Taxonomy" id="1562124"/>
    <lineage>
        <taxon>Bacteria</taxon>
        <taxon>Pseudomonadati</taxon>
        <taxon>Bacteroidota</taxon>
        <taxon>Cytophagia</taxon>
        <taxon>Cytophagales</taxon>
        <taxon>Hymenobacteraceae</taxon>
        <taxon>Hymenobacter</taxon>
    </lineage>
</organism>
<dbReference type="Gene3D" id="3.90.550.10">
    <property type="entry name" value="Spore Coat Polysaccharide Biosynthesis Protein SpsA, Chain A"/>
    <property type="match status" value="1"/>
</dbReference>
<dbReference type="Proteomes" id="UP000601361">
    <property type="component" value="Unassembled WGS sequence"/>
</dbReference>
<dbReference type="EMBL" id="BMGS01000008">
    <property type="protein sequence ID" value="GGG53493.1"/>
    <property type="molecule type" value="Genomic_DNA"/>
</dbReference>
<comment type="caution">
    <text evidence="2">The sequence shown here is derived from an EMBL/GenBank/DDBJ whole genome shotgun (WGS) entry which is preliminary data.</text>
</comment>
<protein>
    <submittedName>
        <fullName evidence="2">Glycosyl transferase</fullName>
    </submittedName>
</protein>
<evidence type="ECO:0000313" key="3">
    <source>
        <dbReference type="Proteomes" id="UP000601361"/>
    </source>
</evidence>
<dbReference type="InterPro" id="IPR029044">
    <property type="entry name" value="Nucleotide-diphossugar_trans"/>
</dbReference>
<dbReference type="PANTHER" id="PTHR22916">
    <property type="entry name" value="GLYCOSYLTRANSFERASE"/>
    <property type="match status" value="1"/>
</dbReference>
<evidence type="ECO:0000259" key="1">
    <source>
        <dbReference type="Pfam" id="PF00535"/>
    </source>
</evidence>
<reference evidence="3" key="1">
    <citation type="journal article" date="2019" name="Int. J. Syst. Evol. Microbiol.">
        <title>The Global Catalogue of Microorganisms (GCM) 10K type strain sequencing project: providing services to taxonomists for standard genome sequencing and annotation.</title>
        <authorList>
            <consortium name="The Broad Institute Genomics Platform"/>
            <consortium name="The Broad Institute Genome Sequencing Center for Infectious Disease"/>
            <person name="Wu L."/>
            <person name="Ma J."/>
        </authorList>
    </citation>
    <scope>NUCLEOTIDE SEQUENCE [LARGE SCALE GENOMIC DNA]</scope>
    <source>
        <strain evidence="3">CGMCC 1.12990</strain>
    </source>
</reference>
<dbReference type="SUPFAM" id="SSF53448">
    <property type="entry name" value="Nucleotide-diphospho-sugar transferases"/>
    <property type="match status" value="1"/>
</dbReference>
<dbReference type="GO" id="GO:0016740">
    <property type="term" value="F:transferase activity"/>
    <property type="evidence" value="ECO:0007669"/>
    <property type="project" value="UniProtKB-KW"/>
</dbReference>
<sequence length="311" mass="36118">MIKVSVFTMTYNHERFVAQAIEGVLAQRCNFPIEMIIGDDCSTDGTRHIIAEYAASYPHIIKPIYHEKNVGAAVNQRECMAACTGEFVAVLEGDDYWIDPDKLRLQVEALEARPDYALCIHDAETFNDADNSKEWTFGEEFSHILPSEGDAPRTFTQLDIARYGWFIPTASMLMRATSIPRPLPTWFDGIYSGDFALQLMSTRQGPSLYLPRVMARYRIHTQSKGSTMAQSEDKFKRRIFEAKMFQQHVFRPKDRKHADIYLALQYQGYARFLGSHGRYWEQLKYQASSWLYNWQRVPLYFERRLKLAFTA</sequence>
<dbReference type="Pfam" id="PF00535">
    <property type="entry name" value="Glycos_transf_2"/>
    <property type="match status" value="1"/>
</dbReference>
<keyword evidence="2" id="KW-0808">Transferase</keyword>
<dbReference type="PANTHER" id="PTHR22916:SF3">
    <property type="entry name" value="UDP-GLCNAC:BETAGAL BETA-1,3-N-ACETYLGLUCOSAMINYLTRANSFERASE-LIKE PROTEIN 1"/>
    <property type="match status" value="1"/>
</dbReference>
<accession>A0ABQ1X2Z7</accession>
<feature type="domain" description="Glycosyltransferase 2-like" evidence="1">
    <location>
        <begin position="5"/>
        <end position="140"/>
    </location>
</feature>
<gene>
    <name evidence="2" type="ORF">GCM10011378_32220</name>
</gene>
<name>A0ABQ1X2Z7_9BACT</name>
<dbReference type="InterPro" id="IPR001173">
    <property type="entry name" value="Glyco_trans_2-like"/>
</dbReference>